<evidence type="ECO:0000256" key="3">
    <source>
        <dbReference type="SAM" id="SignalP"/>
    </source>
</evidence>
<feature type="domain" description="CUB" evidence="4">
    <location>
        <begin position="61"/>
        <end position="190"/>
    </location>
</feature>
<reference evidence="5" key="1">
    <citation type="submission" date="2021-11" db="EMBL/GenBank/DDBJ databases">
        <authorList>
            <person name="Schell T."/>
        </authorList>
    </citation>
    <scope>NUCLEOTIDE SEQUENCE</scope>
    <source>
        <strain evidence="5">M5</strain>
    </source>
</reference>
<dbReference type="OrthoDB" id="6351441at2759"/>
<proteinExistence type="predicted"/>
<organism evidence="5 6">
    <name type="scientific">Daphnia galeata</name>
    <dbReference type="NCBI Taxonomy" id="27404"/>
    <lineage>
        <taxon>Eukaryota</taxon>
        <taxon>Metazoa</taxon>
        <taxon>Ecdysozoa</taxon>
        <taxon>Arthropoda</taxon>
        <taxon>Crustacea</taxon>
        <taxon>Branchiopoda</taxon>
        <taxon>Diplostraca</taxon>
        <taxon>Cladocera</taxon>
        <taxon>Anomopoda</taxon>
        <taxon>Daphniidae</taxon>
        <taxon>Daphnia</taxon>
    </lineage>
</organism>
<keyword evidence="3" id="KW-0732">Signal</keyword>
<dbReference type="InterPro" id="IPR000859">
    <property type="entry name" value="CUB_dom"/>
</dbReference>
<evidence type="ECO:0000313" key="6">
    <source>
        <dbReference type="Proteomes" id="UP000789390"/>
    </source>
</evidence>
<dbReference type="AlphaFoldDB" id="A0A8J2RRB0"/>
<evidence type="ECO:0000256" key="1">
    <source>
        <dbReference type="ARBA" id="ARBA00023157"/>
    </source>
</evidence>
<keyword evidence="1 2" id="KW-1015">Disulfide bond</keyword>
<comment type="caution">
    <text evidence="5">The sequence shown here is derived from an EMBL/GenBank/DDBJ whole genome shotgun (WGS) entry which is preliminary data.</text>
</comment>
<protein>
    <recommendedName>
        <fullName evidence="4">CUB domain-containing protein</fullName>
    </recommendedName>
</protein>
<evidence type="ECO:0000313" key="5">
    <source>
        <dbReference type="EMBL" id="CAH0107127.1"/>
    </source>
</evidence>
<dbReference type="PROSITE" id="PS01180">
    <property type="entry name" value="CUB"/>
    <property type="match status" value="1"/>
</dbReference>
<comment type="caution">
    <text evidence="2">Lacks conserved residue(s) required for the propagation of feature annotation.</text>
</comment>
<sequence>MRQSALVVLCIFVSFTSAGVLDSVSKRKKSKVTSGYTEVRTNSSAAVVPTADGGELIIDMCEGNVVIPLSTRRNVKRNFTVKSTHFPFKRSVPLICSWNVKVSKTCRRGLVTMTINERSRLAGEEGCLNGYYSISPFMDQVKICGRINSVPPFHWYVENQEPEVTINLKHVGLNDGYSEGLSFTLSGECLNETTANKTTYQVTRSYSNWLQQLYGQSLNNGVPTLVLPEDAFYTTTGSPLWSETDDINEVVSNTTTTTNNKIVLDFDLETPWHVLKNHSVPSRTSSPVSASNTKPHIDIEPHPIIDLDYIDLNQTAAILSTTTKSPAVAVAKVPVISGTNFNLETPWHILKNQSLMGSSLTKKNNNIDNDNNVSLLNGTSVQTVEVIMWT</sequence>
<feature type="signal peptide" evidence="3">
    <location>
        <begin position="1"/>
        <end position="18"/>
    </location>
</feature>
<dbReference type="EMBL" id="CAKKLH010000257">
    <property type="protein sequence ID" value="CAH0107127.1"/>
    <property type="molecule type" value="Genomic_DNA"/>
</dbReference>
<name>A0A8J2RRB0_9CRUS</name>
<dbReference type="Proteomes" id="UP000789390">
    <property type="component" value="Unassembled WGS sequence"/>
</dbReference>
<feature type="disulfide bond" evidence="2">
    <location>
        <begin position="127"/>
        <end position="144"/>
    </location>
</feature>
<keyword evidence="6" id="KW-1185">Reference proteome</keyword>
<feature type="chain" id="PRO_5035297134" description="CUB domain-containing protein" evidence="3">
    <location>
        <begin position="19"/>
        <end position="390"/>
    </location>
</feature>
<gene>
    <name evidence="5" type="ORF">DGAL_LOCUS10415</name>
</gene>
<evidence type="ECO:0000256" key="2">
    <source>
        <dbReference type="PROSITE-ProRule" id="PRU00059"/>
    </source>
</evidence>
<accession>A0A8J2RRB0</accession>
<evidence type="ECO:0000259" key="4">
    <source>
        <dbReference type="PROSITE" id="PS01180"/>
    </source>
</evidence>